<gene>
    <name evidence="1" type="ORF">MYCIT1_LOCUS20946</name>
</gene>
<dbReference type="GO" id="GO:0008757">
    <property type="term" value="F:S-adenosylmethionine-dependent methyltransferase activity"/>
    <property type="evidence" value="ECO:0007669"/>
    <property type="project" value="UniProtKB-ARBA"/>
</dbReference>
<keyword evidence="2" id="KW-1185">Reference proteome</keyword>
<dbReference type="PANTHER" id="PTHR14614:SF109">
    <property type="entry name" value="RIBOSOMAL LYSINE N-METHYLTRANSFERASE 5"/>
    <property type="match status" value="1"/>
</dbReference>
<dbReference type="AlphaFoldDB" id="A0AAD2HE76"/>
<dbReference type="Gene3D" id="3.40.50.150">
    <property type="entry name" value="Vaccinia Virus protein VP39"/>
    <property type="match status" value="1"/>
</dbReference>
<sequence>MNSRLLHLPEGSERVLDADEEVFILYSRPTPPPSDEHRGLGYLDSNTDTLTLAFNLTTPDLPSDVKKKRRKGALREKTVEVELAQDKTSLRSRTGDTGSVVWKASVDFAQMILQQQHSPTSSPLLDFEELRGSHILELGSGTGLLSVVLARFVHHYTATDIAELLPLIRKNATLNLANVRVEELNWETLHSTAASRRNLVFPPHNPPVDLVLIVDCIYHPSLVGPLLSAIDHSGSLVLVVMELRADDVTRAFLEGWLSLGNWEIWRVEPGFAADNPYVMWVGWKI</sequence>
<dbReference type="GO" id="GO:0005829">
    <property type="term" value="C:cytosol"/>
    <property type="evidence" value="ECO:0007669"/>
    <property type="project" value="TreeGrafter"/>
</dbReference>
<dbReference type="Pfam" id="PF10294">
    <property type="entry name" value="Methyltransf_16"/>
    <property type="match status" value="1"/>
</dbReference>
<dbReference type="Proteomes" id="UP001295794">
    <property type="component" value="Unassembled WGS sequence"/>
</dbReference>
<dbReference type="InterPro" id="IPR029063">
    <property type="entry name" value="SAM-dependent_MTases_sf"/>
</dbReference>
<dbReference type="GO" id="GO:0032991">
    <property type="term" value="C:protein-containing complex"/>
    <property type="evidence" value="ECO:0007669"/>
    <property type="project" value="TreeGrafter"/>
</dbReference>
<dbReference type="CDD" id="cd02440">
    <property type="entry name" value="AdoMet_MTases"/>
    <property type="match status" value="1"/>
</dbReference>
<dbReference type="InterPro" id="IPR019410">
    <property type="entry name" value="Methyltransf_16"/>
</dbReference>
<comment type="caution">
    <text evidence="1">The sequence shown here is derived from an EMBL/GenBank/DDBJ whole genome shotgun (WGS) entry which is preliminary data.</text>
</comment>
<accession>A0AAD2HE76</accession>
<organism evidence="1 2">
    <name type="scientific">Mycena citricolor</name>
    <dbReference type="NCBI Taxonomy" id="2018698"/>
    <lineage>
        <taxon>Eukaryota</taxon>
        <taxon>Fungi</taxon>
        <taxon>Dikarya</taxon>
        <taxon>Basidiomycota</taxon>
        <taxon>Agaricomycotina</taxon>
        <taxon>Agaricomycetes</taxon>
        <taxon>Agaricomycetidae</taxon>
        <taxon>Agaricales</taxon>
        <taxon>Marasmiineae</taxon>
        <taxon>Mycenaceae</taxon>
        <taxon>Mycena</taxon>
    </lineage>
</organism>
<dbReference type="EMBL" id="CAVNYO010000399">
    <property type="protein sequence ID" value="CAK5274042.1"/>
    <property type="molecule type" value="Genomic_DNA"/>
</dbReference>
<evidence type="ECO:0000313" key="2">
    <source>
        <dbReference type="Proteomes" id="UP001295794"/>
    </source>
</evidence>
<dbReference type="SUPFAM" id="SSF53335">
    <property type="entry name" value="S-adenosyl-L-methionine-dependent methyltransferases"/>
    <property type="match status" value="1"/>
</dbReference>
<protein>
    <submittedName>
        <fullName evidence="1">Uncharacterized protein</fullName>
    </submittedName>
</protein>
<evidence type="ECO:0000313" key="1">
    <source>
        <dbReference type="EMBL" id="CAK5274042.1"/>
    </source>
</evidence>
<dbReference type="PANTHER" id="PTHR14614">
    <property type="entry name" value="HEPATOCELLULAR CARCINOMA-ASSOCIATED ANTIGEN"/>
    <property type="match status" value="1"/>
</dbReference>
<reference evidence="1" key="1">
    <citation type="submission" date="2023-11" db="EMBL/GenBank/DDBJ databases">
        <authorList>
            <person name="De Vega J J."/>
            <person name="De Vega J J."/>
        </authorList>
    </citation>
    <scope>NUCLEOTIDE SEQUENCE</scope>
</reference>
<name>A0AAD2HE76_9AGAR</name>
<proteinExistence type="predicted"/>